<proteinExistence type="predicted"/>
<dbReference type="Proteomes" id="UP001163046">
    <property type="component" value="Unassembled WGS sequence"/>
</dbReference>
<keyword evidence="2" id="KW-1185">Reference proteome</keyword>
<dbReference type="EMBL" id="MU827846">
    <property type="protein sequence ID" value="KAJ7318864.1"/>
    <property type="molecule type" value="Genomic_DNA"/>
</dbReference>
<evidence type="ECO:0000313" key="2">
    <source>
        <dbReference type="Proteomes" id="UP001163046"/>
    </source>
</evidence>
<gene>
    <name evidence="1" type="ORF">OS493_037275</name>
</gene>
<accession>A0A9W9YA91</accession>
<name>A0A9W9YA91_9CNID</name>
<comment type="caution">
    <text evidence="1">The sequence shown here is derived from an EMBL/GenBank/DDBJ whole genome shotgun (WGS) entry which is preliminary data.</text>
</comment>
<protein>
    <submittedName>
        <fullName evidence="1">Uncharacterized protein</fullName>
    </submittedName>
</protein>
<sequence>MATSCVPSMTIRAMIDSVGFEFEGEAKWYNNRFVPDEELWESSEEEEESDEEQIDESIADLEDECTKISIEKEKVTFEMLEEDRTRMNKDTVQACSYLGLKLDFLDRLEDMPPNIRNHRTLCDWVVIFLQNNYNSVSLTEKGSLNKELFYGIGFDPLSSAVEIILNACRQHGRAHRCVRVGRKIYQR</sequence>
<organism evidence="1 2">
    <name type="scientific">Desmophyllum pertusum</name>
    <dbReference type="NCBI Taxonomy" id="174260"/>
    <lineage>
        <taxon>Eukaryota</taxon>
        <taxon>Metazoa</taxon>
        <taxon>Cnidaria</taxon>
        <taxon>Anthozoa</taxon>
        <taxon>Hexacorallia</taxon>
        <taxon>Scleractinia</taxon>
        <taxon>Caryophylliina</taxon>
        <taxon>Caryophylliidae</taxon>
        <taxon>Desmophyllum</taxon>
    </lineage>
</organism>
<dbReference type="AlphaFoldDB" id="A0A9W9YA91"/>
<evidence type="ECO:0000313" key="1">
    <source>
        <dbReference type="EMBL" id="KAJ7318864.1"/>
    </source>
</evidence>
<reference evidence="1" key="1">
    <citation type="submission" date="2023-01" db="EMBL/GenBank/DDBJ databases">
        <title>Genome assembly of the deep-sea coral Lophelia pertusa.</title>
        <authorList>
            <person name="Herrera S."/>
            <person name="Cordes E."/>
        </authorList>
    </citation>
    <scope>NUCLEOTIDE SEQUENCE</scope>
    <source>
        <strain evidence="1">USNM1676648</strain>
        <tissue evidence="1">Polyp</tissue>
    </source>
</reference>